<evidence type="ECO:0000256" key="6">
    <source>
        <dbReference type="ARBA" id="ARBA00023136"/>
    </source>
</evidence>
<evidence type="ECO:0000256" key="4">
    <source>
        <dbReference type="ARBA" id="ARBA00006929"/>
    </source>
</evidence>
<sequence>MNTHVRHTPLLPGGSGKSSAWRAGAARLWIVLGASCAITGTTAAQDTPRWTSPPPPRAQGPLIEETLPRVRDYSWIYVEPPPPPAQIKVHDIITIEVDEKAEVIVNSRFNRQRNGSYQAQLKEFVKIVGGPKLITAADNQPTVEGNLQNRLQTIGQLTDTEGITYRIAATVVDVLPNGTIVLEARKSIRTNQDFFEYRLTGRVDKGKIKPDRTARTEDIAELKIERVQRGKVFDSTKVNWGTRILDVIAPF</sequence>
<organism evidence="10">
    <name type="scientific">Schlesneria paludicola</name>
    <dbReference type="NCBI Taxonomy" id="360056"/>
    <lineage>
        <taxon>Bacteria</taxon>
        <taxon>Pseudomonadati</taxon>
        <taxon>Planctomycetota</taxon>
        <taxon>Planctomycetia</taxon>
        <taxon>Planctomycetales</taxon>
        <taxon>Planctomycetaceae</taxon>
        <taxon>Schlesneria</taxon>
    </lineage>
</organism>
<keyword evidence="8" id="KW-0998">Cell outer membrane</keyword>
<evidence type="ECO:0000256" key="8">
    <source>
        <dbReference type="ARBA" id="ARBA00023237"/>
    </source>
</evidence>
<comment type="caution">
    <text evidence="10">The sequence shown here is derived from an EMBL/GenBank/DDBJ whole genome shotgun (WGS) entry which is preliminary data.</text>
</comment>
<dbReference type="EMBL" id="DSVQ01000012">
    <property type="protein sequence ID" value="HGT39567.1"/>
    <property type="molecule type" value="Genomic_DNA"/>
</dbReference>
<dbReference type="PANTHER" id="PTHR34933:SF1">
    <property type="entry name" value="FLAGELLAR L-RING PROTEIN"/>
    <property type="match status" value="1"/>
</dbReference>
<evidence type="ECO:0000256" key="7">
    <source>
        <dbReference type="ARBA" id="ARBA00023143"/>
    </source>
</evidence>
<reference evidence="10" key="1">
    <citation type="journal article" date="2020" name="mSystems">
        <title>Genome- and Community-Level Interaction Insights into Carbon Utilization and Element Cycling Functions of Hydrothermarchaeota in Hydrothermal Sediment.</title>
        <authorList>
            <person name="Zhou Z."/>
            <person name="Liu Y."/>
            <person name="Xu W."/>
            <person name="Pan J."/>
            <person name="Luo Z.H."/>
            <person name="Li M."/>
        </authorList>
    </citation>
    <scope>NUCLEOTIDE SEQUENCE [LARGE SCALE GENOMIC DNA]</scope>
    <source>
        <strain evidence="10">SpSt-508</strain>
    </source>
</reference>
<dbReference type="InterPro" id="IPR000527">
    <property type="entry name" value="Flag_Lring"/>
</dbReference>
<comment type="similarity">
    <text evidence="4">Belongs to the FlgH family.</text>
</comment>
<evidence type="ECO:0000256" key="5">
    <source>
        <dbReference type="ARBA" id="ARBA00022729"/>
    </source>
</evidence>
<accession>A0A7C4QNK1</accession>
<protein>
    <recommendedName>
        <fullName evidence="11">Flagellar basal body L-ring protein FlgH</fullName>
    </recommendedName>
</protein>
<evidence type="ECO:0000256" key="2">
    <source>
        <dbReference type="ARBA" id="ARBA00004117"/>
    </source>
</evidence>
<proteinExistence type="inferred from homology"/>
<dbReference type="AlphaFoldDB" id="A0A7C4QNK1"/>
<dbReference type="Pfam" id="PF02107">
    <property type="entry name" value="FlgH"/>
    <property type="match status" value="1"/>
</dbReference>
<keyword evidence="5" id="KW-0732">Signal</keyword>
<comment type="subcellular location">
    <subcellularLocation>
        <location evidence="2">Bacterial flagellum basal body</location>
    </subcellularLocation>
    <subcellularLocation>
        <location evidence="3">Cell outer membrane</location>
    </subcellularLocation>
</comment>
<dbReference type="GO" id="GO:0003774">
    <property type="term" value="F:cytoskeletal motor activity"/>
    <property type="evidence" value="ECO:0007669"/>
    <property type="project" value="InterPro"/>
</dbReference>
<dbReference type="GO" id="GO:0009427">
    <property type="term" value="C:bacterial-type flagellum basal body, distal rod, L ring"/>
    <property type="evidence" value="ECO:0007669"/>
    <property type="project" value="InterPro"/>
</dbReference>
<name>A0A7C4QNK1_9PLAN</name>
<evidence type="ECO:0000256" key="3">
    <source>
        <dbReference type="ARBA" id="ARBA00004442"/>
    </source>
</evidence>
<dbReference type="GO" id="GO:0071973">
    <property type="term" value="P:bacterial-type flagellum-dependent cell motility"/>
    <property type="evidence" value="ECO:0007669"/>
    <property type="project" value="InterPro"/>
</dbReference>
<keyword evidence="7" id="KW-0975">Bacterial flagellum</keyword>
<dbReference type="GO" id="GO:0009279">
    <property type="term" value="C:cell outer membrane"/>
    <property type="evidence" value="ECO:0007669"/>
    <property type="project" value="UniProtKB-SubCell"/>
</dbReference>
<evidence type="ECO:0000256" key="9">
    <source>
        <dbReference type="SAM" id="MobiDB-lite"/>
    </source>
</evidence>
<gene>
    <name evidence="10" type="ORF">ENS64_09945</name>
</gene>
<evidence type="ECO:0008006" key="11">
    <source>
        <dbReference type="Google" id="ProtNLM"/>
    </source>
</evidence>
<evidence type="ECO:0000256" key="1">
    <source>
        <dbReference type="ARBA" id="ARBA00002591"/>
    </source>
</evidence>
<feature type="region of interest" description="Disordered" evidence="9">
    <location>
        <begin position="42"/>
        <end position="61"/>
    </location>
</feature>
<evidence type="ECO:0000313" key="10">
    <source>
        <dbReference type="EMBL" id="HGT39567.1"/>
    </source>
</evidence>
<comment type="function">
    <text evidence="1">Assembles around the rod to form the L-ring and probably protects the motor/basal body from shearing forces during rotation.</text>
</comment>
<dbReference type="PANTHER" id="PTHR34933">
    <property type="entry name" value="FLAGELLAR L-RING PROTEIN"/>
    <property type="match status" value="1"/>
</dbReference>
<keyword evidence="6" id="KW-0472">Membrane</keyword>